<dbReference type="InterPro" id="IPR007159">
    <property type="entry name" value="SpoVT-AbrB_dom"/>
</dbReference>
<reference evidence="3" key="1">
    <citation type="journal article" date="2022" name="Int. J. Syst. Evol. Microbiol.">
        <title>Anaeromyxobacter oryzae sp. nov., Anaeromyxobacter diazotrophicus sp. nov. and Anaeromyxobacter paludicola sp. nov., isolated from paddy soils.</title>
        <authorList>
            <person name="Itoh H."/>
            <person name="Xu Z."/>
            <person name="Mise K."/>
            <person name="Masuda Y."/>
            <person name="Ushijima N."/>
            <person name="Hayakawa C."/>
            <person name="Shiratori Y."/>
            <person name="Senoo K."/>
        </authorList>
    </citation>
    <scope>NUCLEOTIDE SEQUENCE [LARGE SCALE GENOMIC DNA]</scope>
    <source>
        <strain evidence="3">Red232</strain>
    </source>
</reference>
<name>A0ABN6MXS0_9BACT</name>
<sequence length="74" mass="8274">MRKKLSAIGNSLGIVIEKPILELLDIDRDTELEMRTDGERLIIEPVRGAKQAKVKAALRRAMPAHDATLRKLAK</sequence>
<dbReference type="RefSeq" id="WP_248354825.1">
    <property type="nucleotide sequence ID" value="NZ_AP025591.1"/>
</dbReference>
<organism evidence="2 3">
    <name type="scientific">Anaeromyxobacter oryzae</name>
    <dbReference type="NCBI Taxonomy" id="2918170"/>
    <lineage>
        <taxon>Bacteria</taxon>
        <taxon>Pseudomonadati</taxon>
        <taxon>Myxococcota</taxon>
        <taxon>Myxococcia</taxon>
        <taxon>Myxococcales</taxon>
        <taxon>Cystobacterineae</taxon>
        <taxon>Anaeromyxobacteraceae</taxon>
        <taxon>Anaeromyxobacter</taxon>
    </lineage>
</organism>
<protein>
    <submittedName>
        <fullName evidence="2">AbrB family transcriptional regulator</fullName>
    </submittedName>
</protein>
<evidence type="ECO:0000313" key="2">
    <source>
        <dbReference type="EMBL" id="BDG05738.1"/>
    </source>
</evidence>
<feature type="domain" description="SpoVT-AbrB" evidence="1">
    <location>
        <begin position="6"/>
        <end position="51"/>
    </location>
</feature>
<evidence type="ECO:0000313" key="3">
    <source>
        <dbReference type="Proteomes" id="UP001162891"/>
    </source>
</evidence>
<keyword evidence="3" id="KW-1185">Reference proteome</keyword>
<dbReference type="SUPFAM" id="SSF89447">
    <property type="entry name" value="AbrB/MazE/MraZ-like"/>
    <property type="match status" value="1"/>
</dbReference>
<dbReference type="Proteomes" id="UP001162891">
    <property type="component" value="Chromosome"/>
</dbReference>
<evidence type="ECO:0000259" key="1">
    <source>
        <dbReference type="SMART" id="SM00966"/>
    </source>
</evidence>
<dbReference type="EMBL" id="AP025591">
    <property type="protein sequence ID" value="BDG05738.1"/>
    <property type="molecule type" value="Genomic_DNA"/>
</dbReference>
<gene>
    <name evidence="2" type="ORF">AMOR_47340</name>
</gene>
<proteinExistence type="predicted"/>
<dbReference type="InterPro" id="IPR037914">
    <property type="entry name" value="SpoVT-AbrB_sf"/>
</dbReference>
<accession>A0ABN6MXS0</accession>
<dbReference type="SMART" id="SM00966">
    <property type="entry name" value="SpoVT_AbrB"/>
    <property type="match status" value="1"/>
</dbReference>
<dbReference type="Gene3D" id="2.10.260.10">
    <property type="match status" value="1"/>
</dbReference>